<feature type="compositionally biased region" description="Polar residues" evidence="2">
    <location>
        <begin position="77"/>
        <end position="91"/>
    </location>
</feature>
<evidence type="ECO:0000313" key="5">
    <source>
        <dbReference type="Proteomes" id="UP000594454"/>
    </source>
</evidence>
<dbReference type="InterPro" id="IPR040248">
    <property type="entry name" value="RRBP1"/>
</dbReference>
<feature type="compositionally biased region" description="Basic and acidic residues" evidence="2">
    <location>
        <begin position="138"/>
        <end position="152"/>
    </location>
</feature>
<dbReference type="PANTHER" id="PTHR18939:SF4">
    <property type="entry name" value="RIBOSOME-BINDING PROTEIN 1"/>
    <property type="match status" value="1"/>
</dbReference>
<organism evidence="4 5">
    <name type="scientific">Hermetia illucens</name>
    <name type="common">Black soldier fly</name>
    <dbReference type="NCBI Taxonomy" id="343691"/>
    <lineage>
        <taxon>Eukaryota</taxon>
        <taxon>Metazoa</taxon>
        <taxon>Ecdysozoa</taxon>
        <taxon>Arthropoda</taxon>
        <taxon>Hexapoda</taxon>
        <taxon>Insecta</taxon>
        <taxon>Pterygota</taxon>
        <taxon>Neoptera</taxon>
        <taxon>Endopterygota</taxon>
        <taxon>Diptera</taxon>
        <taxon>Brachycera</taxon>
        <taxon>Stratiomyomorpha</taxon>
        <taxon>Stratiomyidae</taxon>
        <taxon>Hermetiinae</taxon>
        <taxon>Hermetia</taxon>
    </lineage>
</organism>
<dbReference type="Proteomes" id="UP000594454">
    <property type="component" value="Chromosome 6"/>
</dbReference>
<dbReference type="PANTHER" id="PTHR18939">
    <property type="entry name" value="RIBOSOME BINDING PROTEIN-1"/>
    <property type="match status" value="1"/>
</dbReference>
<feature type="region of interest" description="Disordered" evidence="2">
    <location>
        <begin position="48"/>
        <end position="109"/>
    </location>
</feature>
<feature type="coiled-coil region" evidence="1">
    <location>
        <begin position="394"/>
        <end position="555"/>
    </location>
</feature>
<name>A0A7R8V5X1_HERIL</name>
<dbReference type="InParanoid" id="A0A7R8V5X1"/>
<feature type="transmembrane region" description="Helical" evidence="3">
    <location>
        <begin position="6"/>
        <end position="23"/>
    </location>
</feature>
<sequence length="754" mass="85884">MDLHIILVIACVFLASLISLLVIHKFFRGKTFEEVAAEKRMLAEKLYGTKSKRTGSSSKRSNVNQNTTKPTKRKNSNPKTSSNPGTTTNKSEPIVVEEDSDAESLSTVEDNYSKEITEVVKRNLKEEALESSKIQKAQPKESKKTKQAKKDASATTVKDSIEKVETPSHEVSSGHSKEAKQPDEKLAKQVDSPKVQNKQNKPKKKPEVSTPPIPSKKDYPIPTVNSVMSILGRAEFTRGEIQILIDYLLNKQQDTTANHSEWSDDIVQKLRKKLEEKEKAIEEEQATSAGIQAKLRELRTTINTERVQHNAAIKGYIDEIQALKTELQNGTQDMNDRMEKLKEQYNMLKMQSEHFNPQLLLSQINNLNQFKDNAKRNAFVNQILEILQPQNDELLQLKNENMTLRNDILLLSNQNKSLMINFNDAENKLICQQKENDDEKANTQIQIKNLQAALDSAKSEMMVIQTNSQNHVHSLNSQIDELNMQLGVAKNKYVDQVSEINELRTVMNNYKATIQEKDQKLADYEANIRNLVNKEDLLMKQLQEQKEKNNDLRTKNWKLVEALQKAETKAVNKNFNNVVQPVPPITNSSSHEDRLRELLQRLFPDAVASSAGSALSLSFDQWIEQVISTHINEIVKKHQAELSKHSEQQLKQQVELNNVVNKSPNDHYNTSSNHNESINNHKVHSNNGNSNDVILENAQLRAQVAELKSVVINTENTLKNLELQAQEQESKWRTVVKLKQDELDMLKTLNRPDV</sequence>
<keyword evidence="1" id="KW-0175">Coiled coil</keyword>
<dbReference type="EMBL" id="LR899014">
    <property type="protein sequence ID" value="CAD7093496.1"/>
    <property type="molecule type" value="Genomic_DNA"/>
</dbReference>
<dbReference type="OrthoDB" id="5875463at2759"/>
<evidence type="ECO:0000256" key="3">
    <source>
        <dbReference type="SAM" id="Phobius"/>
    </source>
</evidence>
<proteinExistence type="predicted"/>
<dbReference type="GO" id="GO:0005789">
    <property type="term" value="C:endoplasmic reticulum membrane"/>
    <property type="evidence" value="ECO:0007669"/>
    <property type="project" value="TreeGrafter"/>
</dbReference>
<evidence type="ECO:0000256" key="1">
    <source>
        <dbReference type="SAM" id="Coils"/>
    </source>
</evidence>
<keyword evidence="3" id="KW-0472">Membrane</keyword>
<feature type="compositionally biased region" description="Basic and acidic residues" evidence="2">
    <location>
        <begin position="175"/>
        <end position="188"/>
    </location>
</feature>
<feature type="region of interest" description="Disordered" evidence="2">
    <location>
        <begin position="128"/>
        <end position="220"/>
    </location>
</feature>
<evidence type="ECO:0000256" key="2">
    <source>
        <dbReference type="SAM" id="MobiDB-lite"/>
    </source>
</evidence>
<protein>
    <recommendedName>
        <fullName evidence="6">Ribosome-binding protein 1</fullName>
    </recommendedName>
</protein>
<keyword evidence="3" id="KW-1133">Transmembrane helix</keyword>
<dbReference type="OMA" id="HWRGIVD"/>
<keyword evidence="3" id="KW-0812">Transmembrane</keyword>
<feature type="coiled-coil region" evidence="1">
    <location>
        <begin position="267"/>
        <end position="351"/>
    </location>
</feature>
<evidence type="ECO:0008006" key="6">
    <source>
        <dbReference type="Google" id="ProtNLM"/>
    </source>
</evidence>
<feature type="coiled-coil region" evidence="1">
    <location>
        <begin position="697"/>
        <end position="731"/>
    </location>
</feature>
<dbReference type="AlphaFoldDB" id="A0A7R8V5X1"/>
<gene>
    <name evidence="4" type="ORF">HERILL_LOCUS15774</name>
</gene>
<evidence type="ECO:0000313" key="4">
    <source>
        <dbReference type="EMBL" id="CAD7093496.1"/>
    </source>
</evidence>
<accession>A0A7R8V5X1</accession>
<dbReference type="FunCoup" id="A0A7R8V5X1">
    <property type="interactions" value="247"/>
</dbReference>
<reference evidence="4 5" key="1">
    <citation type="submission" date="2020-11" db="EMBL/GenBank/DDBJ databases">
        <authorList>
            <person name="Wallbank WR R."/>
            <person name="Pardo Diaz C."/>
            <person name="Kozak K."/>
            <person name="Martin S."/>
            <person name="Jiggins C."/>
            <person name="Moest M."/>
            <person name="Warren A I."/>
            <person name="Generalovic N T."/>
            <person name="Byers J.R.P. K."/>
            <person name="Montejo-Kovacevich G."/>
            <person name="Yen C E."/>
        </authorList>
    </citation>
    <scope>NUCLEOTIDE SEQUENCE [LARGE SCALE GENOMIC DNA]</scope>
</reference>
<keyword evidence="5" id="KW-1185">Reference proteome</keyword>
<feature type="compositionally biased region" description="Basic and acidic residues" evidence="2">
    <location>
        <begin position="159"/>
        <end position="168"/>
    </location>
</feature>